<reference evidence="2 3" key="1">
    <citation type="submission" date="2016-06" db="EMBL/GenBank/DDBJ databases">
        <authorList>
            <person name="Kjaerup R.B."/>
            <person name="Dalgaard T.S."/>
            <person name="Juul-Madsen H.R."/>
        </authorList>
    </citation>
    <scope>NUCLEOTIDE SEQUENCE [LARGE SCALE GENOMIC DNA]</scope>
    <source>
        <strain evidence="2 3">373-A1</strain>
    </source>
</reference>
<dbReference type="Proteomes" id="UP000092714">
    <property type="component" value="Unassembled WGS sequence"/>
</dbReference>
<dbReference type="InterPro" id="IPR036291">
    <property type="entry name" value="NAD(P)-bd_dom_sf"/>
</dbReference>
<dbReference type="AlphaFoldDB" id="A0A174B9J5"/>
<dbReference type="RefSeq" id="WP_027099729.1">
    <property type="nucleotide sequence ID" value="NZ_CABHIH010000001.1"/>
</dbReference>
<dbReference type="EMBL" id="MAPZ01000009">
    <property type="protein sequence ID" value="OBY12430.1"/>
    <property type="molecule type" value="Genomic_DNA"/>
</dbReference>
<gene>
    <name evidence="2" type="ORF">CP373A1_02215</name>
</gene>
<organism evidence="2 3">
    <name type="scientific">Clostridium paraputrificum</name>
    <dbReference type="NCBI Taxonomy" id="29363"/>
    <lineage>
        <taxon>Bacteria</taxon>
        <taxon>Bacillati</taxon>
        <taxon>Bacillota</taxon>
        <taxon>Clostridia</taxon>
        <taxon>Eubacteriales</taxon>
        <taxon>Clostridiaceae</taxon>
        <taxon>Clostridium</taxon>
    </lineage>
</organism>
<protein>
    <submittedName>
        <fullName evidence="2">Epimerase</fullName>
    </submittedName>
</protein>
<evidence type="ECO:0000313" key="3">
    <source>
        <dbReference type="Proteomes" id="UP000092714"/>
    </source>
</evidence>
<dbReference type="Pfam" id="PF01370">
    <property type="entry name" value="Epimerase"/>
    <property type="match status" value="1"/>
</dbReference>
<feature type="domain" description="NAD-dependent epimerase/dehydratase" evidence="1">
    <location>
        <begin position="3"/>
        <end position="177"/>
    </location>
</feature>
<sequence>MNILILGGTRLFGKVLVRNLIERGHNVTIATRGLTQDSYGDLVTRIIIDRENKKSIEKALEGKYFDIIYDNLCYSPNSARDLCDVIEDKTDRYIIISSSAVYKFNKNIKEEEFNPYIYKVIYGDRNDFSYAEGKRLSEAVVFQNYNIKTVAVRFPVVLSKDDYTKRLYSYVENNILNKSTNINNIDSNLSFISDKEAGDFLAWLSNVDYVGPINAASYGSITIKEIIEYIEKSTGKKMIISSDGINGKYNGIFDSNLDISRVESLGFKFNNIKEYIFNLLEYYTDICITKFFQS</sequence>
<name>A0A174B9J5_9CLOT</name>
<proteinExistence type="predicted"/>
<evidence type="ECO:0000313" key="2">
    <source>
        <dbReference type="EMBL" id="OBY12430.1"/>
    </source>
</evidence>
<dbReference type="eggNOG" id="COG0451">
    <property type="taxonomic scope" value="Bacteria"/>
</dbReference>
<dbReference type="GeneID" id="42777571"/>
<dbReference type="Gene3D" id="3.40.50.720">
    <property type="entry name" value="NAD(P)-binding Rossmann-like Domain"/>
    <property type="match status" value="1"/>
</dbReference>
<evidence type="ECO:0000259" key="1">
    <source>
        <dbReference type="Pfam" id="PF01370"/>
    </source>
</evidence>
<accession>A0A174B9J5</accession>
<keyword evidence="3" id="KW-1185">Reference proteome</keyword>
<dbReference type="SUPFAM" id="SSF51735">
    <property type="entry name" value="NAD(P)-binding Rossmann-fold domains"/>
    <property type="match status" value="1"/>
</dbReference>
<dbReference type="OrthoDB" id="9809586at2"/>
<dbReference type="InterPro" id="IPR001509">
    <property type="entry name" value="Epimerase_deHydtase"/>
</dbReference>
<comment type="caution">
    <text evidence="2">The sequence shown here is derived from an EMBL/GenBank/DDBJ whole genome shotgun (WGS) entry which is preliminary data.</text>
</comment>